<dbReference type="PANTHER" id="PTHR34106:SF5">
    <property type="entry name" value="GLYCOSIDASE"/>
    <property type="match status" value="1"/>
</dbReference>
<comment type="caution">
    <text evidence="3">The sequence shown here is derived from an EMBL/GenBank/DDBJ whole genome shotgun (WGS) entry which is preliminary data.</text>
</comment>
<dbReference type="GO" id="GO:0016757">
    <property type="term" value="F:glycosyltransferase activity"/>
    <property type="evidence" value="ECO:0007669"/>
    <property type="project" value="UniProtKB-KW"/>
</dbReference>
<keyword evidence="2" id="KW-0808">Transferase</keyword>
<dbReference type="CDD" id="cd18614">
    <property type="entry name" value="GH130"/>
    <property type="match status" value="1"/>
</dbReference>
<evidence type="ECO:0000256" key="2">
    <source>
        <dbReference type="ARBA" id="ARBA00022679"/>
    </source>
</evidence>
<dbReference type="EMBL" id="BARS01007232">
    <property type="protein sequence ID" value="GAF80207.1"/>
    <property type="molecule type" value="Genomic_DNA"/>
</dbReference>
<reference evidence="3" key="1">
    <citation type="journal article" date="2014" name="Front. Microbiol.">
        <title>High frequency of phylogenetically diverse reductive dehalogenase-homologous genes in deep subseafloor sedimentary metagenomes.</title>
        <authorList>
            <person name="Kawai M."/>
            <person name="Futagami T."/>
            <person name="Toyoda A."/>
            <person name="Takaki Y."/>
            <person name="Nishi S."/>
            <person name="Hori S."/>
            <person name="Arai W."/>
            <person name="Tsubouchi T."/>
            <person name="Morono Y."/>
            <person name="Uchiyama I."/>
            <person name="Ito T."/>
            <person name="Fujiyama A."/>
            <person name="Inagaki F."/>
            <person name="Takami H."/>
        </authorList>
    </citation>
    <scope>NUCLEOTIDE SEQUENCE</scope>
    <source>
        <strain evidence="3">Expedition CK06-06</strain>
    </source>
</reference>
<dbReference type="InterPro" id="IPR007184">
    <property type="entry name" value="Mannoside_phosphorylase"/>
</dbReference>
<dbReference type="PANTHER" id="PTHR34106">
    <property type="entry name" value="GLYCOSIDASE"/>
    <property type="match status" value="1"/>
</dbReference>
<evidence type="ECO:0000256" key="1">
    <source>
        <dbReference type="ARBA" id="ARBA00022676"/>
    </source>
</evidence>
<accession>X0SWA4</accession>
<evidence type="ECO:0000313" key="3">
    <source>
        <dbReference type="EMBL" id="GAF80207.1"/>
    </source>
</evidence>
<dbReference type="AlphaFoldDB" id="X0SWA4"/>
<proteinExistence type="predicted"/>
<evidence type="ECO:0008006" key="4">
    <source>
        <dbReference type="Google" id="ProtNLM"/>
    </source>
</evidence>
<name>X0SWA4_9ZZZZ</name>
<gene>
    <name evidence="3" type="ORF">S01H1_13961</name>
</gene>
<organism evidence="3">
    <name type="scientific">marine sediment metagenome</name>
    <dbReference type="NCBI Taxonomy" id="412755"/>
    <lineage>
        <taxon>unclassified sequences</taxon>
        <taxon>metagenomes</taxon>
        <taxon>ecological metagenomes</taxon>
    </lineage>
</organism>
<dbReference type="SUPFAM" id="SSF75005">
    <property type="entry name" value="Arabinanase/levansucrase/invertase"/>
    <property type="match status" value="2"/>
</dbReference>
<protein>
    <recommendedName>
        <fullName evidence="4">Glycosidase</fullName>
    </recommendedName>
</protein>
<keyword evidence="1" id="KW-0328">Glycosyltransferase</keyword>
<dbReference type="Pfam" id="PF04041">
    <property type="entry name" value="Glyco_hydro_130"/>
    <property type="match status" value="2"/>
</dbReference>
<feature type="non-terminal residue" evidence="3">
    <location>
        <position position="1"/>
    </location>
</feature>
<sequence>TISLQKEASDHIEVGAPPLKTKQGWLVIYCYIKNYLSSAPTFGIEAVLLDLKNPLKIIKRTTRPLLVPEKDYELYGEVPNVIFPSGAFIQDKQLNIYYGAADTTCCLAKAALGELIKEMTEGKKAKLERYKKNPIIRPRTEHPWESEAVFNPAAVYEGGKVHFVYRSFSPDKTSFLGYASSKNGFHITERLAEPIYVPREDFEKKAASGVWSGCEDPRITKIKDRFYMCYTAFDGEKNTRVALTSIKVVDFLSKRWRWAKPIVISDPNKNDKNACVMSEKIKGKYVFFHRVDDCIRIDFIDDLNFKNNRWLDGKVIVSPRPDKWDSSKIGIAGPPIKTKKGWLLIYHGLSKYDNKYRLGAILLDKASPDKVLSKLDYPIIEPETDYENTGVRPGTIFS</sequence>
<dbReference type="InterPro" id="IPR023296">
    <property type="entry name" value="Glyco_hydro_beta-prop_sf"/>
</dbReference>
<feature type="non-terminal residue" evidence="3">
    <location>
        <position position="398"/>
    </location>
</feature>
<dbReference type="Gene3D" id="2.115.10.20">
    <property type="entry name" value="Glycosyl hydrolase domain, family 43"/>
    <property type="match status" value="2"/>
</dbReference>